<comment type="caution">
    <text evidence="1">The sequence shown here is derived from an EMBL/GenBank/DDBJ whole genome shotgun (WGS) entry which is preliminary data.</text>
</comment>
<name>A0ACA9MHB6_9GLOM</name>
<evidence type="ECO:0000313" key="1">
    <source>
        <dbReference type="EMBL" id="CAG8586636.1"/>
    </source>
</evidence>
<feature type="non-terminal residue" evidence="1">
    <location>
        <position position="150"/>
    </location>
</feature>
<accession>A0ACA9MHB6</accession>
<gene>
    <name evidence="1" type="ORF">ACOLOM_LOCUS6170</name>
</gene>
<keyword evidence="2" id="KW-1185">Reference proteome</keyword>
<organism evidence="1 2">
    <name type="scientific">Acaulospora colombiana</name>
    <dbReference type="NCBI Taxonomy" id="27376"/>
    <lineage>
        <taxon>Eukaryota</taxon>
        <taxon>Fungi</taxon>
        <taxon>Fungi incertae sedis</taxon>
        <taxon>Mucoromycota</taxon>
        <taxon>Glomeromycotina</taxon>
        <taxon>Glomeromycetes</taxon>
        <taxon>Diversisporales</taxon>
        <taxon>Acaulosporaceae</taxon>
        <taxon>Acaulospora</taxon>
    </lineage>
</organism>
<dbReference type="EMBL" id="CAJVPT010012311">
    <property type="protein sequence ID" value="CAG8586636.1"/>
    <property type="molecule type" value="Genomic_DNA"/>
</dbReference>
<sequence length="150" mass="17198">MFSGEWSLEIAIIDVPKEISFLRCFGNPLYDATTNLINFEELSSTQNKSLQLDVHPQENIDLSKYSSLVFTIKYVTKFYNIFKGGRAVVIKKNIDLLEEKEGEQYFYDTQNTYCIKRSKDNSTELICLKIAPDILFDGLVIVDGKYGLSK</sequence>
<evidence type="ECO:0000313" key="2">
    <source>
        <dbReference type="Proteomes" id="UP000789525"/>
    </source>
</evidence>
<protein>
    <submittedName>
        <fullName evidence="1">233_t:CDS:1</fullName>
    </submittedName>
</protein>
<reference evidence="1" key="1">
    <citation type="submission" date="2021-06" db="EMBL/GenBank/DDBJ databases">
        <authorList>
            <person name="Kallberg Y."/>
            <person name="Tangrot J."/>
            <person name="Rosling A."/>
        </authorList>
    </citation>
    <scope>NUCLEOTIDE SEQUENCE</scope>
    <source>
        <strain evidence="1">CL356</strain>
    </source>
</reference>
<dbReference type="Proteomes" id="UP000789525">
    <property type="component" value="Unassembled WGS sequence"/>
</dbReference>
<proteinExistence type="predicted"/>